<dbReference type="InterPro" id="IPR036716">
    <property type="entry name" value="Pest_crys_N_sf"/>
</dbReference>
<dbReference type="Pfam" id="PF03945">
    <property type="entry name" value="Endotoxin_N"/>
    <property type="match status" value="1"/>
</dbReference>
<dbReference type="InParanoid" id="A0A165IJP8"/>
<protein>
    <submittedName>
        <fullName evidence="2">Twin-arginine translocation pathway signal</fullName>
    </submittedName>
</protein>
<dbReference type="GeneID" id="63824669"/>
<sequence>MEVASVEIKASAEVQASTAVAISNDDILNALKAVVQFGLSQIPYVGKLISALVGVLWPSSGPSVWDQVREEVEKLIDQKITDAIFSLLKAQLNGLGDALKLYINAVKSGGSALIRTQFVATNTVFVAARSSFQNPDYQWVLSPLFAIFTQLHMTLLRDCVLNGEDWGWTSAEYQTIVDQASQATKDYIAYLDKVVADKEADLKKGAPSSPGKHKTDIWQYWQAFNQQKIVLIDDYRLLLVYLDPVTHPKPTSNIPFKDVYSRAYGTADDWDATASGWASSVTTPWGKPLANISNIKIELFNYTPRVVDVNYPKGEGPALWGSETDRKDTTGIIANYQGGVEKYTVEIPRPSSDKTYNIQKASVKQGSIPLNVTLTLDDGTEKNLWNRTDLGGQTYVVEVPGRMLTTFNMWTRSWYYNNDLGCIIFGFSRDPKAVPPQAYDAFYVGAIGEPEIPATYSVSSQVVERRLAFWSEVDALKP</sequence>
<evidence type="ECO:0000313" key="2">
    <source>
        <dbReference type="EMBL" id="KZT13172.1"/>
    </source>
</evidence>
<dbReference type="PANTHER" id="PTHR37003">
    <property type="entry name" value="ENDOTOXIN_N DOMAIN-CONTAINING PROTEIN-RELATED"/>
    <property type="match status" value="1"/>
</dbReference>
<dbReference type="InterPro" id="IPR038979">
    <property type="entry name" value="Pest_crys"/>
</dbReference>
<dbReference type="GO" id="GO:0001907">
    <property type="term" value="P:symbiont-mediated killing of host cell"/>
    <property type="evidence" value="ECO:0007669"/>
    <property type="project" value="InterPro"/>
</dbReference>
<organism evidence="2 3">
    <name type="scientific">Laetiporus sulphureus 93-53</name>
    <dbReference type="NCBI Taxonomy" id="1314785"/>
    <lineage>
        <taxon>Eukaryota</taxon>
        <taxon>Fungi</taxon>
        <taxon>Dikarya</taxon>
        <taxon>Basidiomycota</taxon>
        <taxon>Agaricomycotina</taxon>
        <taxon>Agaricomycetes</taxon>
        <taxon>Polyporales</taxon>
        <taxon>Laetiporus</taxon>
    </lineage>
</organism>
<dbReference type="Proteomes" id="UP000076871">
    <property type="component" value="Unassembled WGS sequence"/>
</dbReference>
<reference evidence="2 3" key="1">
    <citation type="journal article" date="2016" name="Mol. Biol. Evol.">
        <title>Comparative Genomics of Early-Diverging Mushroom-Forming Fungi Provides Insights into the Origins of Lignocellulose Decay Capabilities.</title>
        <authorList>
            <person name="Nagy L.G."/>
            <person name="Riley R."/>
            <person name="Tritt A."/>
            <person name="Adam C."/>
            <person name="Daum C."/>
            <person name="Floudas D."/>
            <person name="Sun H."/>
            <person name="Yadav J.S."/>
            <person name="Pangilinan J."/>
            <person name="Larsson K.H."/>
            <person name="Matsuura K."/>
            <person name="Barry K."/>
            <person name="Labutti K."/>
            <person name="Kuo R."/>
            <person name="Ohm R.A."/>
            <person name="Bhattacharya S.S."/>
            <person name="Shirouzu T."/>
            <person name="Yoshinaga Y."/>
            <person name="Martin F.M."/>
            <person name="Grigoriev I.V."/>
            <person name="Hibbett D.S."/>
        </authorList>
    </citation>
    <scope>NUCLEOTIDE SEQUENCE [LARGE SCALE GENOMIC DNA]</scope>
    <source>
        <strain evidence="2 3">93-53</strain>
    </source>
</reference>
<dbReference type="InterPro" id="IPR005639">
    <property type="entry name" value="Pest_crys_dom_I"/>
</dbReference>
<dbReference type="OrthoDB" id="3030430at2759"/>
<feature type="domain" description="Pesticidal crystal protein" evidence="1">
    <location>
        <begin position="35"/>
        <end position="236"/>
    </location>
</feature>
<dbReference type="AlphaFoldDB" id="A0A165IJP8"/>
<name>A0A165IJP8_9APHY</name>
<evidence type="ECO:0000313" key="3">
    <source>
        <dbReference type="Proteomes" id="UP000076871"/>
    </source>
</evidence>
<dbReference type="SUPFAM" id="SSF56849">
    <property type="entry name" value="delta-Endotoxin (insectocide), N-terminal domain"/>
    <property type="match status" value="1"/>
</dbReference>
<dbReference type="PANTHER" id="PTHR37003:SF2">
    <property type="entry name" value="PESTICIDAL CRYSTAL PROTEIN N-TERMINAL DOMAIN-CONTAINING PROTEIN"/>
    <property type="match status" value="1"/>
</dbReference>
<proteinExistence type="predicted"/>
<gene>
    <name evidence="2" type="ORF">LAESUDRAFT_719498</name>
</gene>
<dbReference type="RefSeq" id="XP_040770682.1">
    <property type="nucleotide sequence ID" value="XM_040907640.1"/>
</dbReference>
<dbReference type="Gene3D" id="1.20.190.10">
    <property type="entry name" value="Pesticidal crystal protein, N-terminal domain"/>
    <property type="match status" value="1"/>
</dbReference>
<dbReference type="GO" id="GO:0090729">
    <property type="term" value="F:toxin activity"/>
    <property type="evidence" value="ECO:0007669"/>
    <property type="project" value="InterPro"/>
</dbReference>
<accession>A0A165IJP8</accession>
<evidence type="ECO:0000259" key="1">
    <source>
        <dbReference type="Pfam" id="PF03945"/>
    </source>
</evidence>
<dbReference type="EMBL" id="KV427605">
    <property type="protein sequence ID" value="KZT13172.1"/>
    <property type="molecule type" value="Genomic_DNA"/>
</dbReference>
<keyword evidence="3" id="KW-1185">Reference proteome</keyword>